<dbReference type="InParanoid" id="A0A2H3DWF6"/>
<feature type="compositionally biased region" description="Low complexity" evidence="1">
    <location>
        <begin position="44"/>
        <end position="55"/>
    </location>
</feature>
<name>A0A2H3DWF6_ARMGA</name>
<feature type="region of interest" description="Disordered" evidence="1">
    <location>
        <begin position="40"/>
        <end position="59"/>
    </location>
</feature>
<dbReference type="EMBL" id="KZ293648">
    <property type="protein sequence ID" value="PBK98390.1"/>
    <property type="molecule type" value="Genomic_DNA"/>
</dbReference>
<organism evidence="2 3">
    <name type="scientific">Armillaria gallica</name>
    <name type="common">Bulbous honey fungus</name>
    <name type="synonym">Armillaria bulbosa</name>
    <dbReference type="NCBI Taxonomy" id="47427"/>
    <lineage>
        <taxon>Eukaryota</taxon>
        <taxon>Fungi</taxon>
        <taxon>Dikarya</taxon>
        <taxon>Basidiomycota</taxon>
        <taxon>Agaricomycotina</taxon>
        <taxon>Agaricomycetes</taxon>
        <taxon>Agaricomycetidae</taxon>
        <taxon>Agaricales</taxon>
        <taxon>Marasmiineae</taxon>
        <taxon>Physalacriaceae</taxon>
        <taxon>Armillaria</taxon>
    </lineage>
</organism>
<proteinExistence type="predicted"/>
<dbReference type="OrthoDB" id="3116998at2759"/>
<gene>
    <name evidence="2" type="ORF">ARMGADRAFT_1008811</name>
</gene>
<sequence>MSQEDGIVPPGIYGTQIPDTIPLLPTQDVKIFRQIYGVPQPQGSTTASTTASTVESDSDTCVQKLQGEIEAIEARLEELMGTSSKESDMSSDFLDDRALLSLDKTALELPHKGKRVVDPDSSETESDSDSDKALCRRGNFSSLPPTFLFFSSSRLCTVLVTLVLPVLAIRCRLYLIILKVHLLQHHDLGSHLYQMLTLAVPRDQPGLRIPLRPLLQQYVHPL</sequence>
<protein>
    <submittedName>
        <fullName evidence="2">Uncharacterized protein</fullName>
    </submittedName>
</protein>
<feature type="region of interest" description="Disordered" evidence="1">
    <location>
        <begin position="112"/>
        <end position="134"/>
    </location>
</feature>
<accession>A0A2H3DWF6</accession>
<reference evidence="3" key="1">
    <citation type="journal article" date="2017" name="Nat. Ecol. Evol.">
        <title>Genome expansion and lineage-specific genetic innovations in the forest pathogenic fungi Armillaria.</title>
        <authorList>
            <person name="Sipos G."/>
            <person name="Prasanna A.N."/>
            <person name="Walter M.C."/>
            <person name="O'Connor E."/>
            <person name="Balint B."/>
            <person name="Krizsan K."/>
            <person name="Kiss B."/>
            <person name="Hess J."/>
            <person name="Varga T."/>
            <person name="Slot J."/>
            <person name="Riley R."/>
            <person name="Boka B."/>
            <person name="Rigling D."/>
            <person name="Barry K."/>
            <person name="Lee J."/>
            <person name="Mihaltcheva S."/>
            <person name="LaButti K."/>
            <person name="Lipzen A."/>
            <person name="Waldron R."/>
            <person name="Moloney N.M."/>
            <person name="Sperisen C."/>
            <person name="Kredics L."/>
            <person name="Vagvoelgyi C."/>
            <person name="Patrignani A."/>
            <person name="Fitzpatrick D."/>
            <person name="Nagy I."/>
            <person name="Doyle S."/>
            <person name="Anderson J.B."/>
            <person name="Grigoriev I.V."/>
            <person name="Gueldener U."/>
            <person name="Muensterkoetter M."/>
            <person name="Nagy L.G."/>
        </authorList>
    </citation>
    <scope>NUCLEOTIDE SEQUENCE [LARGE SCALE GENOMIC DNA]</scope>
    <source>
        <strain evidence="3">Ar21-2</strain>
    </source>
</reference>
<dbReference type="Proteomes" id="UP000217790">
    <property type="component" value="Unassembled WGS sequence"/>
</dbReference>
<evidence type="ECO:0000256" key="1">
    <source>
        <dbReference type="SAM" id="MobiDB-lite"/>
    </source>
</evidence>
<evidence type="ECO:0000313" key="2">
    <source>
        <dbReference type="EMBL" id="PBK98390.1"/>
    </source>
</evidence>
<evidence type="ECO:0000313" key="3">
    <source>
        <dbReference type="Proteomes" id="UP000217790"/>
    </source>
</evidence>
<dbReference type="AlphaFoldDB" id="A0A2H3DWF6"/>
<keyword evidence="3" id="KW-1185">Reference proteome</keyword>